<dbReference type="EMBL" id="VSRR010025279">
    <property type="protein sequence ID" value="MPC66787.1"/>
    <property type="molecule type" value="Genomic_DNA"/>
</dbReference>
<keyword evidence="2" id="KW-1185">Reference proteome</keyword>
<proteinExistence type="predicted"/>
<organism evidence="1 2">
    <name type="scientific">Portunus trituberculatus</name>
    <name type="common">Swimming crab</name>
    <name type="synonym">Neptunus trituberculatus</name>
    <dbReference type="NCBI Taxonomy" id="210409"/>
    <lineage>
        <taxon>Eukaryota</taxon>
        <taxon>Metazoa</taxon>
        <taxon>Ecdysozoa</taxon>
        <taxon>Arthropoda</taxon>
        <taxon>Crustacea</taxon>
        <taxon>Multicrustacea</taxon>
        <taxon>Malacostraca</taxon>
        <taxon>Eumalacostraca</taxon>
        <taxon>Eucarida</taxon>
        <taxon>Decapoda</taxon>
        <taxon>Pleocyemata</taxon>
        <taxon>Brachyura</taxon>
        <taxon>Eubrachyura</taxon>
        <taxon>Portunoidea</taxon>
        <taxon>Portunidae</taxon>
        <taxon>Portuninae</taxon>
        <taxon>Portunus</taxon>
    </lineage>
</organism>
<evidence type="ECO:0000313" key="2">
    <source>
        <dbReference type="Proteomes" id="UP000324222"/>
    </source>
</evidence>
<sequence length="35" mass="4350">MMQKLMKKKLMEVSRHFGRLPEAQSHLSHHFFYFE</sequence>
<reference evidence="1 2" key="1">
    <citation type="submission" date="2019-05" db="EMBL/GenBank/DDBJ databases">
        <title>Another draft genome of Portunus trituberculatus and its Hox gene families provides insights of decapod evolution.</title>
        <authorList>
            <person name="Jeong J.-H."/>
            <person name="Song I."/>
            <person name="Kim S."/>
            <person name="Choi T."/>
            <person name="Kim D."/>
            <person name="Ryu S."/>
            <person name="Kim W."/>
        </authorList>
    </citation>
    <scope>NUCLEOTIDE SEQUENCE [LARGE SCALE GENOMIC DNA]</scope>
    <source>
        <tissue evidence="1">Muscle</tissue>
    </source>
</reference>
<accession>A0A5B7HBW3</accession>
<dbReference type="AlphaFoldDB" id="A0A5B7HBW3"/>
<comment type="caution">
    <text evidence="1">The sequence shown here is derived from an EMBL/GenBank/DDBJ whole genome shotgun (WGS) entry which is preliminary data.</text>
</comment>
<protein>
    <submittedName>
        <fullName evidence="1">Uncharacterized protein</fullName>
    </submittedName>
</protein>
<gene>
    <name evidence="1" type="ORF">E2C01_060940</name>
</gene>
<evidence type="ECO:0000313" key="1">
    <source>
        <dbReference type="EMBL" id="MPC66787.1"/>
    </source>
</evidence>
<dbReference type="Proteomes" id="UP000324222">
    <property type="component" value="Unassembled WGS sequence"/>
</dbReference>
<name>A0A5B7HBW3_PORTR</name>